<protein>
    <submittedName>
        <fullName evidence="2">Uncharacterized protein</fullName>
    </submittedName>
</protein>
<evidence type="ECO:0000313" key="3">
    <source>
        <dbReference type="Proteomes" id="UP001227192"/>
    </source>
</evidence>
<gene>
    <name evidence="2" type="ORF">VN97_g13041</name>
</gene>
<feature type="compositionally biased region" description="Polar residues" evidence="1">
    <location>
        <begin position="24"/>
        <end position="36"/>
    </location>
</feature>
<dbReference type="EMBL" id="LACB01001376">
    <property type="protein sequence ID" value="KAJ9480518.1"/>
    <property type="molecule type" value="Genomic_DNA"/>
</dbReference>
<reference evidence="2" key="1">
    <citation type="submission" date="2015-06" db="EMBL/GenBank/DDBJ databases">
        <authorList>
            <person name="Nguyen H."/>
        </authorList>
    </citation>
    <scope>NUCLEOTIDE SEQUENCE</scope>
    <source>
        <strain evidence="2">DAOM 180753</strain>
    </source>
</reference>
<feature type="non-terminal residue" evidence="2">
    <location>
        <position position="1"/>
    </location>
</feature>
<evidence type="ECO:0000313" key="2">
    <source>
        <dbReference type="EMBL" id="KAJ9480518.1"/>
    </source>
</evidence>
<proteinExistence type="predicted"/>
<dbReference type="Proteomes" id="UP001227192">
    <property type="component" value="Unassembled WGS sequence"/>
</dbReference>
<feature type="region of interest" description="Disordered" evidence="1">
    <location>
        <begin position="1"/>
        <end position="68"/>
    </location>
</feature>
<keyword evidence="3" id="KW-1185">Reference proteome</keyword>
<sequence>MYGGGRLPPPGVSVPAGHPAANMAANNSFPDSSSGGSMAPREAVQGRSLKSYEDLDAVDASGSGELQY</sequence>
<dbReference type="AlphaFoldDB" id="A0AAI9T4S8"/>
<evidence type="ECO:0000256" key="1">
    <source>
        <dbReference type="SAM" id="MobiDB-lite"/>
    </source>
</evidence>
<name>A0AAI9T4S8_PENTH</name>
<organism evidence="2 3">
    <name type="scientific">Penicillium thymicola</name>
    <dbReference type="NCBI Taxonomy" id="293382"/>
    <lineage>
        <taxon>Eukaryota</taxon>
        <taxon>Fungi</taxon>
        <taxon>Dikarya</taxon>
        <taxon>Ascomycota</taxon>
        <taxon>Pezizomycotina</taxon>
        <taxon>Eurotiomycetes</taxon>
        <taxon>Eurotiomycetidae</taxon>
        <taxon>Eurotiales</taxon>
        <taxon>Aspergillaceae</taxon>
        <taxon>Penicillium</taxon>
    </lineage>
</organism>
<accession>A0AAI9T4S8</accession>
<comment type="caution">
    <text evidence="2">The sequence shown here is derived from an EMBL/GenBank/DDBJ whole genome shotgun (WGS) entry which is preliminary data.</text>
</comment>
<reference evidence="2" key="2">
    <citation type="journal article" date="2016" name="Fungal Biol.">
        <title>Ochratoxin A production by Penicillium thymicola.</title>
        <authorList>
            <person name="Nguyen H.D.T."/>
            <person name="McMullin D.R."/>
            <person name="Ponomareva E."/>
            <person name="Riley R."/>
            <person name="Pomraning K.R."/>
            <person name="Baker S.E."/>
            <person name="Seifert K.A."/>
        </authorList>
    </citation>
    <scope>NUCLEOTIDE SEQUENCE</scope>
    <source>
        <strain evidence="2">DAOM 180753</strain>
    </source>
</reference>